<dbReference type="PANTHER" id="PTHR31658:SF0">
    <property type="entry name" value="CONSERVED OLIGOMERIC GOLGI COMPLEX SUBUNIT 1"/>
    <property type="match status" value="1"/>
</dbReference>
<name>A0A1U7LHX0_NEOID</name>
<dbReference type="OrthoDB" id="46189at2759"/>
<evidence type="ECO:0000256" key="6">
    <source>
        <dbReference type="ARBA" id="ARBA00023034"/>
    </source>
</evidence>
<dbReference type="AlphaFoldDB" id="A0A1U7LHX0"/>
<evidence type="ECO:0000313" key="9">
    <source>
        <dbReference type="EMBL" id="OLL22244.1"/>
    </source>
</evidence>
<dbReference type="GO" id="GO:0017119">
    <property type="term" value="C:Golgi transport complex"/>
    <property type="evidence" value="ECO:0007669"/>
    <property type="project" value="InterPro"/>
</dbReference>
<evidence type="ECO:0000256" key="8">
    <source>
        <dbReference type="SAM" id="MobiDB-lite"/>
    </source>
</evidence>
<dbReference type="GO" id="GO:0015031">
    <property type="term" value="P:protein transport"/>
    <property type="evidence" value="ECO:0007669"/>
    <property type="project" value="UniProtKB-KW"/>
</dbReference>
<dbReference type="GO" id="GO:0000139">
    <property type="term" value="C:Golgi membrane"/>
    <property type="evidence" value="ECO:0007669"/>
    <property type="project" value="UniProtKB-SubCell"/>
</dbReference>
<feature type="region of interest" description="Disordered" evidence="8">
    <location>
        <begin position="639"/>
        <end position="676"/>
    </location>
</feature>
<keyword evidence="7" id="KW-0472">Membrane</keyword>
<comment type="subcellular location">
    <subcellularLocation>
        <location evidence="1">Golgi apparatus membrane</location>
        <topology evidence="1">Peripheral membrane protein</topology>
    </subcellularLocation>
</comment>
<proteinExistence type="inferred from homology"/>
<dbReference type="PANTHER" id="PTHR31658">
    <property type="entry name" value="CONSERVED OLIGOMERIC GOLGI COMPLEX SUBUNIT 1"/>
    <property type="match status" value="1"/>
</dbReference>
<gene>
    <name evidence="9" type="ORF">NEOLI_004901</name>
</gene>
<evidence type="ECO:0000256" key="2">
    <source>
        <dbReference type="ARBA" id="ARBA00006653"/>
    </source>
</evidence>
<dbReference type="EMBL" id="LXFE01003644">
    <property type="protein sequence ID" value="OLL22244.1"/>
    <property type="molecule type" value="Genomic_DNA"/>
</dbReference>
<dbReference type="OMA" id="PQSLKSW"/>
<dbReference type="InterPro" id="IPR033370">
    <property type="entry name" value="COG1"/>
</dbReference>
<comment type="caution">
    <text evidence="9">The sequence shown here is derived from an EMBL/GenBank/DDBJ whole genome shotgun (WGS) entry which is preliminary data.</text>
</comment>
<dbReference type="Proteomes" id="UP000186594">
    <property type="component" value="Unassembled WGS sequence"/>
</dbReference>
<dbReference type="STRING" id="1198029.A0A1U7LHX0"/>
<evidence type="ECO:0000256" key="4">
    <source>
        <dbReference type="ARBA" id="ARBA00022448"/>
    </source>
</evidence>
<comment type="similarity">
    <text evidence="2">Belongs to the COG1 family.</text>
</comment>
<keyword evidence="5" id="KW-0653">Protein transport</keyword>
<reference evidence="9 10" key="1">
    <citation type="submission" date="2016-04" db="EMBL/GenBank/DDBJ databases">
        <title>Evolutionary innovation and constraint leading to complex multicellularity in the Ascomycota.</title>
        <authorList>
            <person name="Cisse O."/>
            <person name="Nguyen A."/>
            <person name="Hewitt D.A."/>
            <person name="Jedd G."/>
            <person name="Stajich J.E."/>
        </authorList>
    </citation>
    <scope>NUCLEOTIDE SEQUENCE [LARGE SCALE GENOMIC DNA]</scope>
    <source>
        <strain evidence="9 10">DAH-3</strain>
    </source>
</reference>
<dbReference type="GO" id="GO:0006891">
    <property type="term" value="P:intra-Golgi vesicle-mediated transport"/>
    <property type="evidence" value="ECO:0007669"/>
    <property type="project" value="InterPro"/>
</dbReference>
<sequence length="676" mass="76584">MDSLLDKTESWQDVFINYSIPNTRKFEQIARENAIAKKQELQALVSKSYRHVMNTADTIIQMHRQMDLTMDQISAMRITCTGISLQKRIKVTRYMESNLHPSNHTHSTFRFIHECLSTSRKMQCCNKILPACRLFLVCQKLVAYLSSHSEMRLPRLRDDLAFHKLSLANAIDRVSTSRDSPISTISASLCAFALVAGSSTIDTLKYFLNARKKYIYNQLVDGDSGTRVHALMQIISSTMHDSVVIFTDLYPHLANLICSAPIIQDVKEPEIDLNLIKHLKDHLDTFVPWIKADPLPSSIISGICQQWLKDVTRLLKENIGLKIAGYSSIKGILAEENEIVLMIHIDDEASAMADCWNFTLKPCVHERILELFNQSLQQFTSLSVDIESTDSPVLPLWNTTVFLESSQPHILVKSLDLAAKGCTHQLQTFWDKHYTIVLAINADLELLHKNVDGTANLELLGEIEARIQAAYEHIQLKLTTVYQSLYSPDCAQICALLRVISRFRAHPLAPSQYRPSEMFGLDLVECMSEELAELVMGKHISRYSEFLNMQTWSTEIPEAALFEGSPGIPQNPLAAISVLLAASCRDIAMLGPDLLLDDLVQRFRFKILQDVDHISRRLLENCKVENIAIDKNIELPQPKVDQQSELVDGNDELDQPKFDGNNTEQSETEYRAIRTS</sequence>
<keyword evidence="6" id="KW-0333">Golgi apparatus</keyword>
<evidence type="ECO:0000256" key="7">
    <source>
        <dbReference type="ARBA" id="ARBA00023136"/>
    </source>
</evidence>
<dbReference type="Pfam" id="PF08700">
    <property type="entry name" value="VPS51_Exo84_N"/>
    <property type="match status" value="1"/>
</dbReference>
<evidence type="ECO:0000256" key="1">
    <source>
        <dbReference type="ARBA" id="ARBA00004395"/>
    </source>
</evidence>
<evidence type="ECO:0000256" key="3">
    <source>
        <dbReference type="ARBA" id="ARBA00020978"/>
    </source>
</evidence>
<keyword evidence="4" id="KW-0813">Transport</keyword>
<keyword evidence="10" id="KW-1185">Reference proteome</keyword>
<evidence type="ECO:0000313" key="10">
    <source>
        <dbReference type="Proteomes" id="UP000186594"/>
    </source>
</evidence>
<protein>
    <recommendedName>
        <fullName evidence="3">Conserved oligomeric Golgi complex subunit 1</fullName>
    </recommendedName>
</protein>
<accession>A0A1U7LHX0</accession>
<evidence type="ECO:0000256" key="5">
    <source>
        <dbReference type="ARBA" id="ARBA00022927"/>
    </source>
</evidence>
<organism evidence="9 10">
    <name type="scientific">Neolecta irregularis (strain DAH-3)</name>
    <dbReference type="NCBI Taxonomy" id="1198029"/>
    <lineage>
        <taxon>Eukaryota</taxon>
        <taxon>Fungi</taxon>
        <taxon>Dikarya</taxon>
        <taxon>Ascomycota</taxon>
        <taxon>Taphrinomycotina</taxon>
        <taxon>Neolectales</taxon>
        <taxon>Neolectaceae</taxon>
        <taxon>Neolecta</taxon>
    </lineage>
</organism>